<protein>
    <submittedName>
        <fullName evidence="1">Uncharacterized protein</fullName>
    </submittedName>
</protein>
<comment type="caution">
    <text evidence="1">The sequence shown here is derived from an EMBL/GenBank/DDBJ whole genome shotgun (WGS) entry which is preliminary data.</text>
</comment>
<sequence>MLFGCSAHQLRRSRLPGQEQDLLLRSEVLDQREFSAFAGRRCAPGSGGLVDELQALVPAELRFR</sequence>
<dbReference type="EMBL" id="JNVU01000017">
    <property type="protein sequence ID" value="KEI44954.1"/>
    <property type="molecule type" value="Genomic_DNA"/>
</dbReference>
<evidence type="ECO:0000313" key="1">
    <source>
        <dbReference type="EMBL" id="KEI44954.1"/>
    </source>
</evidence>
<name>A0A073BAZ7_9PSEU</name>
<dbReference type="AlphaFoldDB" id="A0A073BAZ7"/>
<dbReference type="Proteomes" id="UP000031419">
    <property type="component" value="Unassembled WGS sequence"/>
</dbReference>
<reference evidence="1 2" key="1">
    <citation type="submission" date="2014-06" db="EMBL/GenBank/DDBJ databases">
        <title>Saccharopolyspora rectivirgula DSM-43113 Genome sequencing.</title>
        <authorList>
            <person name="Barrera C."/>
            <person name="Millon L."/>
            <person name="Rognon B."/>
            <person name="Zaugg C."/>
            <person name="Monod M."/>
        </authorList>
    </citation>
    <scope>NUCLEOTIDE SEQUENCE [LARGE SCALE GENOMIC DNA]</scope>
    <source>
        <strain evidence="1 2">DSM 43113</strain>
    </source>
</reference>
<evidence type="ECO:0000313" key="2">
    <source>
        <dbReference type="Proteomes" id="UP000031419"/>
    </source>
</evidence>
<organism evidence="1 2">
    <name type="scientific">Saccharopolyspora rectivirgula</name>
    <dbReference type="NCBI Taxonomy" id="28042"/>
    <lineage>
        <taxon>Bacteria</taxon>
        <taxon>Bacillati</taxon>
        <taxon>Actinomycetota</taxon>
        <taxon>Actinomycetes</taxon>
        <taxon>Pseudonocardiales</taxon>
        <taxon>Pseudonocardiaceae</taxon>
        <taxon>Saccharopolyspora</taxon>
    </lineage>
</organism>
<gene>
    <name evidence="1" type="ORF">GU90_06970</name>
</gene>
<accession>A0A073BAZ7</accession>
<keyword evidence="2" id="KW-1185">Reference proteome</keyword>
<proteinExistence type="predicted"/>